<reference evidence="7 8" key="1">
    <citation type="journal article" date="2019" name="Nat. Microbiol.">
        <title>Mediterranean grassland soil C-N compound turnover is dependent on rainfall and depth, and is mediated by genomically divergent microorganisms.</title>
        <authorList>
            <person name="Diamond S."/>
            <person name="Andeer P.F."/>
            <person name="Li Z."/>
            <person name="Crits-Christoph A."/>
            <person name="Burstein D."/>
            <person name="Anantharaman K."/>
            <person name="Lane K.R."/>
            <person name="Thomas B.C."/>
            <person name="Pan C."/>
            <person name="Northen T.R."/>
            <person name="Banfield J.F."/>
        </authorList>
    </citation>
    <scope>NUCLEOTIDE SEQUENCE [LARGE SCALE GENOMIC DNA]</scope>
    <source>
        <strain evidence="7">NP_3</strain>
    </source>
</reference>
<feature type="transmembrane region" description="Helical" evidence="6">
    <location>
        <begin position="251"/>
        <end position="270"/>
    </location>
</feature>
<comment type="caution">
    <text evidence="7">The sequence shown here is derived from an EMBL/GenBank/DDBJ whole genome shotgun (WGS) entry which is preliminary data.</text>
</comment>
<name>A0A537JYC8_9BACT</name>
<feature type="transmembrane region" description="Helical" evidence="6">
    <location>
        <begin position="128"/>
        <end position="146"/>
    </location>
</feature>
<evidence type="ECO:0000256" key="6">
    <source>
        <dbReference type="SAM" id="Phobius"/>
    </source>
</evidence>
<evidence type="ECO:0000313" key="8">
    <source>
        <dbReference type="Proteomes" id="UP000318509"/>
    </source>
</evidence>
<comment type="subcellular location">
    <subcellularLocation>
        <location evidence="1">Cell membrane</location>
        <topology evidence="1">Multi-pass membrane protein</topology>
    </subcellularLocation>
</comment>
<protein>
    <submittedName>
        <fullName evidence="7">Branched-chain amino acid ABC transporter permease</fullName>
    </submittedName>
</protein>
<gene>
    <name evidence="7" type="ORF">E6H00_12300</name>
</gene>
<dbReference type="Proteomes" id="UP000318509">
    <property type="component" value="Unassembled WGS sequence"/>
</dbReference>
<evidence type="ECO:0000256" key="3">
    <source>
        <dbReference type="ARBA" id="ARBA00022692"/>
    </source>
</evidence>
<feature type="transmembrane region" description="Helical" evidence="6">
    <location>
        <begin position="177"/>
        <end position="202"/>
    </location>
</feature>
<dbReference type="PANTHER" id="PTHR30482">
    <property type="entry name" value="HIGH-AFFINITY BRANCHED-CHAIN AMINO ACID TRANSPORT SYSTEM PERMEASE"/>
    <property type="match status" value="1"/>
</dbReference>
<keyword evidence="3 6" id="KW-0812">Transmembrane</keyword>
<dbReference type="PANTHER" id="PTHR30482:SF10">
    <property type="entry name" value="HIGH-AFFINITY BRANCHED-CHAIN AMINO ACID TRANSPORT PROTEIN BRAE"/>
    <property type="match status" value="1"/>
</dbReference>
<evidence type="ECO:0000256" key="2">
    <source>
        <dbReference type="ARBA" id="ARBA00022475"/>
    </source>
</evidence>
<dbReference type="Pfam" id="PF02653">
    <property type="entry name" value="BPD_transp_2"/>
    <property type="match status" value="1"/>
</dbReference>
<dbReference type="InterPro" id="IPR043428">
    <property type="entry name" value="LivM-like"/>
</dbReference>
<dbReference type="InterPro" id="IPR001851">
    <property type="entry name" value="ABC_transp_permease"/>
</dbReference>
<evidence type="ECO:0000256" key="1">
    <source>
        <dbReference type="ARBA" id="ARBA00004651"/>
    </source>
</evidence>
<keyword evidence="2" id="KW-1003">Cell membrane</keyword>
<dbReference type="AlphaFoldDB" id="A0A537JYC8"/>
<feature type="transmembrane region" description="Helical" evidence="6">
    <location>
        <begin position="61"/>
        <end position="83"/>
    </location>
</feature>
<keyword evidence="4 6" id="KW-1133">Transmembrane helix</keyword>
<accession>A0A537JYC8</accession>
<evidence type="ECO:0000256" key="5">
    <source>
        <dbReference type="ARBA" id="ARBA00023136"/>
    </source>
</evidence>
<feature type="transmembrane region" description="Helical" evidence="6">
    <location>
        <begin position="37"/>
        <end position="55"/>
    </location>
</feature>
<keyword evidence="5 6" id="KW-0472">Membrane</keyword>
<dbReference type="GO" id="GO:0005886">
    <property type="term" value="C:plasma membrane"/>
    <property type="evidence" value="ECO:0007669"/>
    <property type="project" value="UniProtKB-SubCell"/>
</dbReference>
<evidence type="ECO:0000313" key="7">
    <source>
        <dbReference type="EMBL" id="TMI88547.1"/>
    </source>
</evidence>
<proteinExistence type="predicted"/>
<dbReference type="CDD" id="cd06581">
    <property type="entry name" value="TM_PBP1_LivM_like"/>
    <property type="match status" value="1"/>
</dbReference>
<evidence type="ECO:0000256" key="4">
    <source>
        <dbReference type="ARBA" id="ARBA00022989"/>
    </source>
</evidence>
<organism evidence="7 8">
    <name type="scientific">Candidatus Segetimicrobium genomatis</name>
    <dbReference type="NCBI Taxonomy" id="2569760"/>
    <lineage>
        <taxon>Bacteria</taxon>
        <taxon>Bacillati</taxon>
        <taxon>Candidatus Sysuimicrobiota</taxon>
        <taxon>Candidatus Sysuimicrobiia</taxon>
        <taxon>Candidatus Sysuimicrobiales</taxon>
        <taxon>Candidatus Segetimicrobiaceae</taxon>
        <taxon>Candidatus Segetimicrobium</taxon>
    </lineage>
</organism>
<feature type="transmembrane region" description="Helical" evidence="6">
    <location>
        <begin position="214"/>
        <end position="239"/>
    </location>
</feature>
<sequence length="282" mass="29860">MTPLSALYNAYSALILFSGVAALLALSIYVTLMAGQLSLGNAALAAIGGYTAAILTRNVHAPLWAALLSGAALATAVATIIGIPALRLRGVYLAIATLAFGEVVRVIALNLTITGGALGLVGIPHLVTFWHVYGILLLAACFFYRLERSRVGRAFAAIREDETAAQAMGIRVTYYKVLAFAIAGFLAGLAGGLSVHFTYIINPSQASFSEAVNILTYAIFGGTTTFLGPILGGIVLTVLPESLRFLREYRLLMNGATLVLVTIYLPHGVLSPRLWRGRHARV</sequence>
<feature type="transmembrane region" description="Helical" evidence="6">
    <location>
        <begin position="90"/>
        <end position="108"/>
    </location>
</feature>
<feature type="transmembrane region" description="Helical" evidence="6">
    <location>
        <begin position="6"/>
        <end position="30"/>
    </location>
</feature>
<dbReference type="EMBL" id="VBAK01000138">
    <property type="protein sequence ID" value="TMI88547.1"/>
    <property type="molecule type" value="Genomic_DNA"/>
</dbReference>
<dbReference type="GO" id="GO:0015658">
    <property type="term" value="F:branched-chain amino acid transmembrane transporter activity"/>
    <property type="evidence" value="ECO:0007669"/>
    <property type="project" value="InterPro"/>
</dbReference>